<accession>A0A1L3Q0K8</accession>
<dbReference type="OrthoDB" id="65817at2157"/>
<protein>
    <submittedName>
        <fullName evidence="2">(4Fe-4S)-binding protein</fullName>
    </submittedName>
    <submittedName>
        <fullName evidence="4">MinD superfamily P-loop ATPase, contains an inserted ferredoxin domain</fullName>
    </submittedName>
</protein>
<dbReference type="InterPro" id="IPR017900">
    <property type="entry name" value="4Fe4S_Fe_S_CS"/>
</dbReference>
<dbReference type="GO" id="GO:0016491">
    <property type="term" value="F:oxidoreductase activity"/>
    <property type="evidence" value="ECO:0007669"/>
    <property type="project" value="UniProtKB-ARBA"/>
</dbReference>
<dbReference type="Gene3D" id="3.40.50.300">
    <property type="entry name" value="P-loop containing nucleotide triphosphate hydrolases"/>
    <property type="match status" value="1"/>
</dbReference>
<name>A0A1L3Q0K8_9EURY</name>
<gene>
    <name evidence="2" type="ORF">BHR79_02150</name>
    <name evidence="3" type="ORF">EFE40_00635</name>
    <name evidence="4" type="ORF">SAMN04515625_0255</name>
</gene>
<evidence type="ECO:0000313" key="2">
    <source>
        <dbReference type="EMBL" id="APH38406.1"/>
    </source>
</evidence>
<reference evidence="4 6" key="2">
    <citation type="submission" date="2016-10" db="EMBL/GenBank/DDBJ databases">
        <authorList>
            <person name="de Groot N.N."/>
        </authorList>
    </citation>
    <scope>NUCLEOTIDE SEQUENCE [LARGE SCALE GENOMIC DNA]</scope>
    <source>
        <strain evidence="4 6">Z-7982</strain>
    </source>
</reference>
<dbReference type="KEGG" id="mhaz:BHR79_02150"/>
<dbReference type="RefSeq" id="WP_072560771.1">
    <property type="nucleotide sequence ID" value="NZ_CP017921.1"/>
</dbReference>
<sequence>MRQLTVISGKGGTGKTTLTSSFAALAENATIADCDVDAANMHLLLQPEIIKTYDFTALPTAVIHPEQCTGCGICVDHCRFGAIKEGFEIDPYICEGCGVCEYVCPVDAVTMEYNKCGEAYESKTRFGPLVHAKLGIGEEAGGKLVTLVREIAEEVAQKNNCDTIIIDGPPGTGCSVIAALTGVDIALVVTEPTVAGIHDLKRVIEVAEHFDIPSLVCINKSDINDSKRREIETFCTQKGIRIAGEIPYDTTPTEAMVKGKTIVEYTDNSFAKCVIEVWEKVKEEMGS</sequence>
<dbReference type="PANTHER" id="PTHR43534">
    <property type="entry name" value="MIND SUPERFAMILY P-LOOP ATPASE CONTAINING AN INSERTED FERREDOXIN DOMAIN"/>
    <property type="match status" value="1"/>
</dbReference>
<evidence type="ECO:0000313" key="5">
    <source>
        <dbReference type="Proteomes" id="UP000186879"/>
    </source>
</evidence>
<organism evidence="2 5">
    <name type="scientific">Methanohalophilus halophilus</name>
    <dbReference type="NCBI Taxonomy" id="2177"/>
    <lineage>
        <taxon>Archaea</taxon>
        <taxon>Methanobacteriati</taxon>
        <taxon>Methanobacteriota</taxon>
        <taxon>Stenosarchaea group</taxon>
        <taxon>Methanomicrobia</taxon>
        <taxon>Methanosarcinales</taxon>
        <taxon>Methanosarcinaceae</taxon>
        <taxon>Methanohalophilus</taxon>
    </lineage>
</organism>
<dbReference type="SUPFAM" id="SSF52540">
    <property type="entry name" value="P-loop containing nucleoside triphosphate hydrolases"/>
    <property type="match status" value="1"/>
</dbReference>
<feature type="domain" description="4Fe-4S ferredoxin-type" evidence="1">
    <location>
        <begin position="85"/>
        <end position="114"/>
    </location>
</feature>
<dbReference type="PROSITE" id="PS51379">
    <property type="entry name" value="4FE4S_FER_2"/>
    <property type="match status" value="2"/>
</dbReference>
<dbReference type="EMBL" id="FNMU01000001">
    <property type="protein sequence ID" value="SDW06105.1"/>
    <property type="molecule type" value="Genomic_DNA"/>
</dbReference>
<dbReference type="GeneID" id="30582522"/>
<dbReference type="Pfam" id="PF00037">
    <property type="entry name" value="Fer4"/>
    <property type="match status" value="2"/>
</dbReference>
<evidence type="ECO:0000313" key="6">
    <source>
        <dbReference type="Proteomes" id="UP000198669"/>
    </source>
</evidence>
<keyword evidence="5" id="KW-1185">Reference proteome</keyword>
<dbReference type="InterPro" id="IPR017896">
    <property type="entry name" value="4Fe4S_Fe-S-bd"/>
</dbReference>
<dbReference type="InterPro" id="IPR027417">
    <property type="entry name" value="P-loop_NTPase"/>
</dbReference>
<dbReference type="Proteomes" id="UP000186879">
    <property type="component" value="Chromosome"/>
</dbReference>
<dbReference type="CDD" id="cd03110">
    <property type="entry name" value="SIMIBI_bact_arch"/>
    <property type="match status" value="1"/>
</dbReference>
<dbReference type="InterPro" id="IPR002586">
    <property type="entry name" value="CobQ/CobB/MinD/ParA_Nub-bd_dom"/>
</dbReference>
<dbReference type="STRING" id="2177.BHR79_02150"/>
<dbReference type="Proteomes" id="UP000267921">
    <property type="component" value="Unassembled WGS sequence"/>
</dbReference>
<reference evidence="2 5" key="1">
    <citation type="submission" date="2016-10" db="EMBL/GenBank/DDBJ databases">
        <title>Methanohalophilus halophilus.</title>
        <authorList>
            <person name="L'haridon S."/>
        </authorList>
    </citation>
    <scope>NUCLEOTIDE SEQUENCE [LARGE SCALE GENOMIC DNA]</scope>
    <source>
        <strain evidence="2 5">Z-7982</strain>
    </source>
</reference>
<dbReference type="AlphaFoldDB" id="A0A1L3Q0K8"/>
<dbReference type="EMBL" id="RJJG01000001">
    <property type="protein sequence ID" value="RNI10723.1"/>
    <property type="molecule type" value="Genomic_DNA"/>
</dbReference>
<dbReference type="EMBL" id="CP017921">
    <property type="protein sequence ID" value="APH38406.1"/>
    <property type="molecule type" value="Genomic_DNA"/>
</dbReference>
<evidence type="ECO:0000313" key="7">
    <source>
        <dbReference type="Proteomes" id="UP000267921"/>
    </source>
</evidence>
<proteinExistence type="predicted"/>
<evidence type="ECO:0000313" key="4">
    <source>
        <dbReference type="EMBL" id="SDW06105.1"/>
    </source>
</evidence>
<dbReference type="Gene3D" id="3.30.70.20">
    <property type="match status" value="1"/>
</dbReference>
<dbReference type="Pfam" id="PF01656">
    <property type="entry name" value="CbiA"/>
    <property type="match status" value="1"/>
</dbReference>
<dbReference type="PROSITE" id="PS00198">
    <property type="entry name" value="4FE4S_FER_1"/>
    <property type="match status" value="1"/>
</dbReference>
<evidence type="ECO:0000259" key="1">
    <source>
        <dbReference type="PROSITE" id="PS51379"/>
    </source>
</evidence>
<dbReference type="PANTHER" id="PTHR43534:SF1">
    <property type="entry name" value="4FE-4S CLUSTER CONTAINING PARA FAMILY ATPASE PROTEIN"/>
    <property type="match status" value="1"/>
</dbReference>
<evidence type="ECO:0000313" key="3">
    <source>
        <dbReference type="EMBL" id="RNI10723.1"/>
    </source>
</evidence>
<reference evidence="3 7" key="3">
    <citation type="submission" date="2018-10" db="EMBL/GenBank/DDBJ databases">
        <title>Cultivation of a novel Methanohalophilus strain from Kebrit Deep of the Red Sea and a genomic comparison of members of the genus Methanohalophilus.</title>
        <authorList>
            <person name="Guan Y."/>
            <person name="Ngugi D.K."/>
            <person name="Stingl U."/>
        </authorList>
    </citation>
    <scope>NUCLEOTIDE SEQUENCE [LARGE SCALE GENOMIC DNA]</scope>
    <source>
        <strain evidence="3 7">DSM 3094</strain>
    </source>
</reference>
<dbReference type="Proteomes" id="UP000198669">
    <property type="component" value="Unassembled WGS sequence"/>
</dbReference>
<feature type="domain" description="4Fe-4S ferredoxin-type" evidence="1">
    <location>
        <begin position="59"/>
        <end position="84"/>
    </location>
</feature>